<dbReference type="Proteomes" id="UP000823561">
    <property type="component" value="Chromosome 23"/>
</dbReference>
<sequence>MSFFTIVLPLQMLFSATIGSHFWGGSMTFSPKGVYQNGSYKVEFRFKQTFDRCSYFTWNNCISGNCGIEGSLKSGEIYNTAGRHAGDFNWCQTEGIRTRLIPTDNPFSLSERSGNWVSLQNGVVSWRLLTVVDLGKRSDTNKANRSPVTTSISFVSVPQNCPRMYTLVTFDPDNDQGRCRYGTLLDQECSVCQLPLGFTLTQNRIKEKDFCSLRYNKATTGVYGLELVVEDFPQQNIILSYNNGSRAFRGPFNQAASPLSKLPLHFAVKVDPPIASCDEGVFLPKFVPPTPENGDTIQAVINQELKIIINATASEAGIRGLVISGPLNITSSSERSDGLEQLVLKWTPRSDDLGEYFPICFIAETNPINSTYYQSDMRCIIVEVGNPPETVVGLRMMVESTDALTEAEIEEEVIKPLQEELIRNGLPNTTTLSLRRVYSP</sequence>
<name>A0AAV6FKS6_9TELE</name>
<comment type="caution">
    <text evidence="2">The sequence shown here is derived from an EMBL/GenBank/DDBJ whole genome shotgun (WGS) entry which is preliminary data.</text>
</comment>
<protein>
    <submittedName>
        <fullName evidence="2">Uncharacterized protein</fullName>
    </submittedName>
</protein>
<feature type="signal peptide" evidence="1">
    <location>
        <begin position="1"/>
        <end position="19"/>
    </location>
</feature>
<gene>
    <name evidence="2" type="ORF">AALO_G00293530</name>
</gene>
<accession>A0AAV6FKS6</accession>
<dbReference type="EMBL" id="JADWDJ010000023">
    <property type="protein sequence ID" value="KAG5262221.1"/>
    <property type="molecule type" value="Genomic_DNA"/>
</dbReference>
<feature type="chain" id="PRO_5043327662" evidence="1">
    <location>
        <begin position="20"/>
        <end position="440"/>
    </location>
</feature>
<organism evidence="2 3">
    <name type="scientific">Alosa alosa</name>
    <name type="common">allis shad</name>
    <dbReference type="NCBI Taxonomy" id="278164"/>
    <lineage>
        <taxon>Eukaryota</taxon>
        <taxon>Metazoa</taxon>
        <taxon>Chordata</taxon>
        <taxon>Craniata</taxon>
        <taxon>Vertebrata</taxon>
        <taxon>Euteleostomi</taxon>
        <taxon>Actinopterygii</taxon>
        <taxon>Neopterygii</taxon>
        <taxon>Teleostei</taxon>
        <taxon>Clupei</taxon>
        <taxon>Clupeiformes</taxon>
        <taxon>Clupeoidei</taxon>
        <taxon>Clupeidae</taxon>
        <taxon>Alosa</taxon>
    </lineage>
</organism>
<proteinExistence type="predicted"/>
<evidence type="ECO:0000313" key="2">
    <source>
        <dbReference type="EMBL" id="KAG5262221.1"/>
    </source>
</evidence>
<evidence type="ECO:0000256" key="1">
    <source>
        <dbReference type="SAM" id="SignalP"/>
    </source>
</evidence>
<keyword evidence="1" id="KW-0732">Signal</keyword>
<dbReference type="AlphaFoldDB" id="A0AAV6FKS6"/>
<keyword evidence="3" id="KW-1185">Reference proteome</keyword>
<reference evidence="2" key="1">
    <citation type="submission" date="2020-10" db="EMBL/GenBank/DDBJ databases">
        <title>Chromosome-scale genome assembly of the Allis shad, Alosa alosa.</title>
        <authorList>
            <person name="Margot Z."/>
            <person name="Christophe K."/>
            <person name="Cabau C."/>
            <person name="Louis A."/>
            <person name="Berthelot C."/>
            <person name="Parey E."/>
            <person name="Roest Crollius H."/>
            <person name="Montfort J."/>
            <person name="Robinson-Rechavi M."/>
            <person name="Bucao C."/>
            <person name="Bouchez O."/>
            <person name="Gislard M."/>
            <person name="Lluch J."/>
            <person name="Milhes M."/>
            <person name="Lampietro C."/>
            <person name="Lopez Roques C."/>
            <person name="Donnadieu C."/>
            <person name="Braasch I."/>
            <person name="Desvignes T."/>
            <person name="Postlethwait J."/>
            <person name="Bobe J."/>
            <person name="Guiguen Y."/>
        </authorList>
    </citation>
    <scope>NUCLEOTIDE SEQUENCE</scope>
    <source>
        <strain evidence="2">M-15738</strain>
        <tissue evidence="2">Blood</tissue>
    </source>
</reference>
<evidence type="ECO:0000313" key="3">
    <source>
        <dbReference type="Proteomes" id="UP000823561"/>
    </source>
</evidence>